<name>A0A1H5RR83_9FIRM</name>
<keyword evidence="8" id="KW-0808">Transferase</keyword>
<dbReference type="AlphaFoldDB" id="A0A1H5RR83"/>
<dbReference type="SUPFAM" id="SSF47648">
    <property type="entry name" value="Nucleoside phosphorylase/phosphoribosyltransferase N-terminal domain"/>
    <property type="match status" value="1"/>
</dbReference>
<dbReference type="InterPro" id="IPR036320">
    <property type="entry name" value="Glycosyl_Trfase_fam3_N_dom_sf"/>
</dbReference>
<dbReference type="GO" id="GO:0006206">
    <property type="term" value="P:pyrimidine nucleobase metabolic process"/>
    <property type="evidence" value="ECO:0007669"/>
    <property type="project" value="InterPro"/>
</dbReference>
<dbReference type="PROSITE" id="PS00647">
    <property type="entry name" value="THYMID_PHOSPHORYLASE"/>
    <property type="match status" value="1"/>
</dbReference>
<dbReference type="InterPro" id="IPR017459">
    <property type="entry name" value="Glycosyl_Trfase_fam3_N_dom"/>
</dbReference>
<evidence type="ECO:0000313" key="12">
    <source>
        <dbReference type="EMBL" id="SEF40077.1"/>
    </source>
</evidence>
<evidence type="ECO:0000256" key="2">
    <source>
        <dbReference type="ARBA" id="ARBA00003877"/>
    </source>
</evidence>
<dbReference type="Gene3D" id="3.90.1170.30">
    <property type="entry name" value="Pyrimidine nucleoside phosphorylase-like, C-terminal domain"/>
    <property type="match status" value="1"/>
</dbReference>
<dbReference type="InterPro" id="IPR017872">
    <property type="entry name" value="Pyrmidine_PPase_CS"/>
</dbReference>
<dbReference type="GO" id="GO:0006213">
    <property type="term" value="P:pyrimidine nucleoside metabolic process"/>
    <property type="evidence" value="ECO:0007669"/>
    <property type="project" value="InterPro"/>
</dbReference>
<dbReference type="PIRSF" id="PIRSF000478">
    <property type="entry name" value="TP_PyNP"/>
    <property type="match status" value="1"/>
</dbReference>
<evidence type="ECO:0000259" key="11">
    <source>
        <dbReference type="SMART" id="SM00941"/>
    </source>
</evidence>
<accession>A0A1H5RR83</accession>
<dbReference type="SUPFAM" id="SSF54680">
    <property type="entry name" value="Pyrimidine nucleoside phosphorylase C-terminal domain"/>
    <property type="match status" value="1"/>
</dbReference>
<dbReference type="InterPro" id="IPR000312">
    <property type="entry name" value="Glycosyl_Trfase_fam3"/>
</dbReference>
<comment type="catalytic activity">
    <reaction evidence="9">
        <text>uridine + phosphate = alpha-D-ribose 1-phosphate + uracil</text>
        <dbReference type="Rhea" id="RHEA:24388"/>
        <dbReference type="ChEBI" id="CHEBI:16704"/>
        <dbReference type="ChEBI" id="CHEBI:17568"/>
        <dbReference type="ChEBI" id="CHEBI:43474"/>
        <dbReference type="ChEBI" id="CHEBI:57720"/>
        <dbReference type="EC" id="2.4.2.2"/>
    </reaction>
</comment>
<evidence type="ECO:0000256" key="3">
    <source>
        <dbReference type="ARBA" id="ARBA00006915"/>
    </source>
</evidence>
<dbReference type="NCBIfam" id="NF004747">
    <property type="entry name" value="PRK06078.1"/>
    <property type="match status" value="1"/>
</dbReference>
<evidence type="ECO:0000256" key="4">
    <source>
        <dbReference type="ARBA" id="ARBA00011738"/>
    </source>
</evidence>
<dbReference type="Gene3D" id="1.20.970.10">
    <property type="entry name" value="Transferase, Pyrimidine Nucleoside Phosphorylase, Chain C"/>
    <property type="match status" value="1"/>
</dbReference>
<dbReference type="InterPro" id="IPR036566">
    <property type="entry name" value="PYNP-like_C_sf"/>
</dbReference>
<dbReference type="RefSeq" id="WP_103952047.1">
    <property type="nucleotide sequence ID" value="NZ_FNUL01000001.1"/>
</dbReference>
<evidence type="ECO:0000313" key="13">
    <source>
        <dbReference type="Proteomes" id="UP000236726"/>
    </source>
</evidence>
<dbReference type="SUPFAM" id="SSF52418">
    <property type="entry name" value="Nucleoside phosphorylase/phosphoribosyltransferase catalytic domain"/>
    <property type="match status" value="1"/>
</dbReference>
<reference evidence="12 13" key="1">
    <citation type="submission" date="2016-10" db="EMBL/GenBank/DDBJ databases">
        <authorList>
            <person name="de Groot N.N."/>
        </authorList>
    </citation>
    <scope>NUCLEOTIDE SEQUENCE [LARGE SCALE GENOMIC DNA]</scope>
    <source>
        <strain evidence="12 13">D15d</strain>
    </source>
</reference>
<dbReference type="NCBIfam" id="TIGR02644">
    <property type="entry name" value="Y_phosphoryl"/>
    <property type="match status" value="1"/>
</dbReference>
<comment type="function">
    <text evidence="2">Catalyzes phosphorolysis of the pyrimidine nucleosides uridine, thymidine and 2'-deoxyuridine with the formation of the corresponding pyrimidine base and ribose-1-phosphate.</text>
</comment>
<evidence type="ECO:0000256" key="10">
    <source>
        <dbReference type="ARBA" id="ARBA00048525"/>
    </source>
</evidence>
<evidence type="ECO:0000256" key="9">
    <source>
        <dbReference type="ARBA" id="ARBA00048453"/>
    </source>
</evidence>
<evidence type="ECO:0000256" key="5">
    <source>
        <dbReference type="ARBA" id="ARBA00011889"/>
    </source>
</evidence>
<dbReference type="InterPro" id="IPR013102">
    <property type="entry name" value="PYNP_C"/>
</dbReference>
<dbReference type="Pfam" id="PF02885">
    <property type="entry name" value="Glycos_trans_3N"/>
    <property type="match status" value="1"/>
</dbReference>
<dbReference type="NCBIfam" id="NF004490">
    <property type="entry name" value="PRK05820.1"/>
    <property type="match status" value="1"/>
</dbReference>
<dbReference type="PANTHER" id="PTHR10515:SF0">
    <property type="entry name" value="THYMIDINE PHOSPHORYLASE"/>
    <property type="match status" value="1"/>
</dbReference>
<evidence type="ECO:0000256" key="6">
    <source>
        <dbReference type="ARBA" id="ARBA00014680"/>
    </source>
</evidence>
<comment type="catalytic activity">
    <reaction evidence="10">
        <text>thymidine + phosphate = 2-deoxy-alpha-D-ribose 1-phosphate + thymine</text>
        <dbReference type="Rhea" id="RHEA:16037"/>
        <dbReference type="ChEBI" id="CHEBI:17748"/>
        <dbReference type="ChEBI" id="CHEBI:17821"/>
        <dbReference type="ChEBI" id="CHEBI:43474"/>
        <dbReference type="ChEBI" id="CHEBI:57259"/>
        <dbReference type="EC" id="2.4.2.2"/>
    </reaction>
</comment>
<dbReference type="GO" id="GO:0004645">
    <property type="term" value="F:1,4-alpha-oligoglucan phosphorylase activity"/>
    <property type="evidence" value="ECO:0007669"/>
    <property type="project" value="InterPro"/>
</dbReference>
<dbReference type="Pfam" id="PF00591">
    <property type="entry name" value="Glycos_transf_3"/>
    <property type="match status" value="1"/>
</dbReference>
<proteinExistence type="inferred from homology"/>
<feature type="domain" description="Pyrimidine nucleoside phosphorylase C-terminal" evidence="11">
    <location>
        <begin position="345"/>
        <end position="419"/>
    </location>
</feature>
<comment type="similarity">
    <text evidence="3">Belongs to the thymidine/pyrimidine-nucleoside phosphorylase family.</text>
</comment>
<dbReference type="GO" id="GO:0005829">
    <property type="term" value="C:cytosol"/>
    <property type="evidence" value="ECO:0007669"/>
    <property type="project" value="TreeGrafter"/>
</dbReference>
<evidence type="ECO:0000256" key="7">
    <source>
        <dbReference type="ARBA" id="ARBA00022676"/>
    </source>
</evidence>
<dbReference type="Pfam" id="PF07831">
    <property type="entry name" value="PYNP_C"/>
    <property type="match status" value="1"/>
</dbReference>
<dbReference type="FunFam" id="3.40.1030.10:FF:000003">
    <property type="entry name" value="Pyrimidine-nucleoside phosphorylase"/>
    <property type="match status" value="1"/>
</dbReference>
<dbReference type="InterPro" id="IPR000053">
    <property type="entry name" value="Thymidine/pyrmidine_PPase"/>
</dbReference>
<sequence>MRMVDLIEKKRNKEKLSKEEIDFIIKSYTAGEIPDYQMSALLMAIYFNKMDKEETLNLTLAMRDSGDTLDLSEIKGIKVDKHSTGGVGDKTTLVLGPMLAACGLKLAKMSGRGLGHTGGTIDKMESIPGFKTSLSMEAFVKQVNELGIAITGQTGNLAPADKKIYALRDVTATVEKISLIASSIMSKKLASGADSICLDVKVGSGAFMKTIEDAKKLASAMVEIGKGAGKSTIAIISEMDEPLGLAVGNSLEVREVIESLKGRGPKDLMELVYCLGSYMIKSAKPEVSLADARKLLAASITEGTALEKFKAFVKAQGGDENVVNDYSLLKIAPRVIEVLSKEEGYVAHIQSDLIGHASMILGGGRQRKEDTIDYGVGIELNKKVSDKILENELLAKIYVNDETNLANAIDDIYEAFRIEKEEIKEPVLIKEIVE</sequence>
<dbReference type="InterPro" id="IPR018090">
    <property type="entry name" value="Pyrmidine_PPas_bac/euk"/>
</dbReference>
<evidence type="ECO:0000256" key="8">
    <source>
        <dbReference type="ARBA" id="ARBA00022679"/>
    </source>
</evidence>
<dbReference type="Gene3D" id="3.40.1030.10">
    <property type="entry name" value="Nucleoside phosphorylase/phosphoribosyltransferase catalytic domain"/>
    <property type="match status" value="1"/>
</dbReference>
<organism evidence="12 13">
    <name type="scientific">Lachnospira multipara</name>
    <dbReference type="NCBI Taxonomy" id="28051"/>
    <lineage>
        <taxon>Bacteria</taxon>
        <taxon>Bacillati</taxon>
        <taxon>Bacillota</taxon>
        <taxon>Clostridia</taxon>
        <taxon>Lachnospirales</taxon>
        <taxon>Lachnospiraceae</taxon>
        <taxon>Lachnospira</taxon>
    </lineage>
</organism>
<dbReference type="Proteomes" id="UP000236726">
    <property type="component" value="Unassembled WGS sequence"/>
</dbReference>
<dbReference type="GO" id="GO:0009032">
    <property type="term" value="F:thymidine phosphorylase activity"/>
    <property type="evidence" value="ECO:0007669"/>
    <property type="project" value="TreeGrafter"/>
</dbReference>
<dbReference type="InterPro" id="IPR035902">
    <property type="entry name" value="Nuc_phospho_transferase"/>
</dbReference>
<dbReference type="EC" id="2.4.2.2" evidence="5"/>
<comment type="catalytic activity">
    <reaction evidence="1">
        <text>2'-deoxyuridine + phosphate = 2-deoxy-alpha-D-ribose 1-phosphate + uracil</text>
        <dbReference type="Rhea" id="RHEA:22824"/>
        <dbReference type="ChEBI" id="CHEBI:16450"/>
        <dbReference type="ChEBI" id="CHEBI:17568"/>
        <dbReference type="ChEBI" id="CHEBI:43474"/>
        <dbReference type="ChEBI" id="CHEBI:57259"/>
        <dbReference type="EC" id="2.4.2.2"/>
    </reaction>
</comment>
<protein>
    <recommendedName>
        <fullName evidence="6">Pyrimidine-nucleoside phosphorylase</fullName>
        <ecNumber evidence="5">2.4.2.2</ecNumber>
    </recommendedName>
</protein>
<dbReference type="PANTHER" id="PTHR10515">
    <property type="entry name" value="THYMIDINE PHOSPHORYLASE"/>
    <property type="match status" value="1"/>
</dbReference>
<comment type="subunit">
    <text evidence="4">Homodimer.</text>
</comment>
<keyword evidence="7" id="KW-0328">Glycosyltransferase</keyword>
<dbReference type="SMART" id="SM00941">
    <property type="entry name" value="PYNP_C"/>
    <property type="match status" value="1"/>
</dbReference>
<gene>
    <name evidence="12" type="ORF">SAMN05216537_101200</name>
</gene>
<evidence type="ECO:0000256" key="1">
    <source>
        <dbReference type="ARBA" id="ARBA00001066"/>
    </source>
</evidence>
<keyword evidence="13" id="KW-1185">Reference proteome</keyword>
<dbReference type="EMBL" id="FNUL01000001">
    <property type="protein sequence ID" value="SEF40077.1"/>
    <property type="molecule type" value="Genomic_DNA"/>
</dbReference>